<dbReference type="InterPro" id="IPR040170">
    <property type="entry name" value="Cytosol_ACT"/>
</dbReference>
<accession>G4ZVJ4</accession>
<dbReference type="STRING" id="1094619.G4ZVJ4"/>
<dbReference type="GeneID" id="20642352"/>
<dbReference type="CDD" id="cd03442">
    <property type="entry name" value="BFIT_BACH"/>
    <property type="match status" value="2"/>
</dbReference>
<dbReference type="FunFam" id="3.10.129.10:FF:000055">
    <property type="entry name" value="ATP-binding Cassette (ABC) superfamily"/>
    <property type="match status" value="1"/>
</dbReference>
<dbReference type="PROSITE" id="PS51770">
    <property type="entry name" value="HOTDOG_ACOT"/>
    <property type="match status" value="2"/>
</dbReference>
<dbReference type="InterPro" id="IPR029069">
    <property type="entry name" value="HotDog_dom_sf"/>
</dbReference>
<proteinExistence type="predicted"/>
<dbReference type="GO" id="GO:0005829">
    <property type="term" value="C:cytosol"/>
    <property type="evidence" value="ECO:0007669"/>
    <property type="project" value="TreeGrafter"/>
</dbReference>
<dbReference type="Gene3D" id="3.10.129.10">
    <property type="entry name" value="Hotdog Thioesterase"/>
    <property type="match status" value="2"/>
</dbReference>
<evidence type="ECO:0000313" key="3">
    <source>
        <dbReference type="EMBL" id="EGZ12233.1"/>
    </source>
</evidence>
<dbReference type="GO" id="GO:0009062">
    <property type="term" value="P:fatty acid catabolic process"/>
    <property type="evidence" value="ECO:0007669"/>
    <property type="project" value="TreeGrafter"/>
</dbReference>
<dbReference type="AlphaFoldDB" id="G4ZVJ4"/>
<dbReference type="GO" id="GO:0006637">
    <property type="term" value="P:acyl-CoA metabolic process"/>
    <property type="evidence" value="ECO:0007669"/>
    <property type="project" value="TreeGrafter"/>
</dbReference>
<dbReference type="InParanoid" id="G4ZVJ4"/>
<reference evidence="3 4" key="1">
    <citation type="journal article" date="2006" name="Science">
        <title>Phytophthora genome sequences uncover evolutionary origins and mechanisms of pathogenesis.</title>
        <authorList>
            <person name="Tyler B.M."/>
            <person name="Tripathy S."/>
            <person name="Zhang X."/>
            <person name="Dehal P."/>
            <person name="Jiang R.H."/>
            <person name="Aerts A."/>
            <person name="Arredondo F.D."/>
            <person name="Baxter L."/>
            <person name="Bensasson D."/>
            <person name="Beynon J.L."/>
            <person name="Chapman J."/>
            <person name="Damasceno C.M."/>
            <person name="Dorrance A.E."/>
            <person name="Dou D."/>
            <person name="Dickerman A.W."/>
            <person name="Dubchak I.L."/>
            <person name="Garbelotto M."/>
            <person name="Gijzen M."/>
            <person name="Gordon S.G."/>
            <person name="Govers F."/>
            <person name="Grunwald N.J."/>
            <person name="Huang W."/>
            <person name="Ivors K.L."/>
            <person name="Jones R.W."/>
            <person name="Kamoun S."/>
            <person name="Krampis K."/>
            <person name="Lamour K.H."/>
            <person name="Lee M.K."/>
            <person name="McDonald W.H."/>
            <person name="Medina M."/>
            <person name="Meijer H.J."/>
            <person name="Nordberg E.K."/>
            <person name="Maclean D.J."/>
            <person name="Ospina-Giraldo M.D."/>
            <person name="Morris P.F."/>
            <person name="Phuntumart V."/>
            <person name="Putnam N.H."/>
            <person name="Rash S."/>
            <person name="Rose J.K."/>
            <person name="Sakihama Y."/>
            <person name="Salamov A.A."/>
            <person name="Savidor A."/>
            <person name="Scheuring C.F."/>
            <person name="Smith B.M."/>
            <person name="Sobral B.W."/>
            <person name="Terry A."/>
            <person name="Torto-Alalibo T.A."/>
            <person name="Win J."/>
            <person name="Xu Z."/>
            <person name="Zhang H."/>
            <person name="Grigoriev I.V."/>
            <person name="Rokhsar D.S."/>
            <person name="Boore J.L."/>
        </authorList>
    </citation>
    <scope>NUCLEOTIDE SEQUENCE [LARGE SCALE GENOMIC DNA]</scope>
    <source>
        <strain evidence="3 4">P6497</strain>
    </source>
</reference>
<gene>
    <name evidence="3" type="ORF">PHYSODRAFT_303960</name>
</gene>
<dbReference type="InterPro" id="IPR033120">
    <property type="entry name" value="HOTDOG_ACOT"/>
</dbReference>
<evidence type="ECO:0000313" key="4">
    <source>
        <dbReference type="Proteomes" id="UP000002640"/>
    </source>
</evidence>
<dbReference type="PANTHER" id="PTHR11049:SF24">
    <property type="entry name" value="CYTOSOLIC ACYL COENZYME A THIOESTER HYDROLASE"/>
    <property type="match status" value="1"/>
</dbReference>
<dbReference type="EMBL" id="JH159157">
    <property type="protein sequence ID" value="EGZ12233.1"/>
    <property type="molecule type" value="Genomic_DNA"/>
</dbReference>
<evidence type="ECO:0000256" key="1">
    <source>
        <dbReference type="ARBA" id="ARBA00022801"/>
    </source>
</evidence>
<keyword evidence="1" id="KW-0378">Hydrolase</keyword>
<dbReference type="KEGG" id="psoj:PHYSODRAFT_303960"/>
<sequence length="409" mass="45537">MPSSAIPRAADTASKNVVQTVDGQKIVRVCDARLAYGDVVGDESLSGRLMSAGPILELIDRFAGALAEKYEVELIFGAVCFSFSFFSADCSVTVDQGIATVSIDRVDIKSPIAHGDLLQLEGEVIHTGRSSMVIQMSGYRYDLVHAKFIEVLDAFATFVAIDYKTLRPRPGLPQLVHPTDPTYVSRHEALANQRKELAARWREMQQQVDELPHVSADMIQSFGSDHSELVPVRDTVLKIQTTFLPKNLNGNNTVFGGDVLAFMDKVALQCARGFTRNRNMTTVSMNRISFRLPIHINDIATMVARVCSVREYHLEVEVEVFISHVRTKALCRSHTGYFTVVNLDLLHCKMRIQRGLLVDESDQGSMRTMLKAQYRYAFDKAEEKLHPLDQAPVGSTTPIYVAPALHSHL</sequence>
<protein>
    <recommendedName>
        <fullName evidence="2">HotDog ACOT-type domain-containing protein</fullName>
    </recommendedName>
</protein>
<dbReference type="InterPro" id="IPR006683">
    <property type="entry name" value="Thioestr_dom"/>
</dbReference>
<dbReference type="Pfam" id="PF03061">
    <property type="entry name" value="4HBT"/>
    <property type="match status" value="2"/>
</dbReference>
<name>G4ZVJ4_PHYSP</name>
<dbReference type="SUPFAM" id="SSF54637">
    <property type="entry name" value="Thioesterase/thiol ester dehydrase-isomerase"/>
    <property type="match status" value="2"/>
</dbReference>
<evidence type="ECO:0000259" key="2">
    <source>
        <dbReference type="PROSITE" id="PS51770"/>
    </source>
</evidence>
<feature type="domain" description="HotDog ACOT-type" evidence="2">
    <location>
        <begin position="233"/>
        <end position="346"/>
    </location>
</feature>
<dbReference type="PANTHER" id="PTHR11049">
    <property type="entry name" value="ACYL COENZYME A THIOESTER HYDROLASE"/>
    <property type="match status" value="1"/>
</dbReference>
<dbReference type="RefSeq" id="XP_009532566.1">
    <property type="nucleotide sequence ID" value="XM_009534271.1"/>
</dbReference>
<dbReference type="Proteomes" id="UP000002640">
    <property type="component" value="Unassembled WGS sequence"/>
</dbReference>
<organism evidence="3 4">
    <name type="scientific">Phytophthora sojae (strain P6497)</name>
    <name type="common">Soybean stem and root rot agent</name>
    <name type="synonym">Phytophthora megasperma f. sp. glycines</name>
    <dbReference type="NCBI Taxonomy" id="1094619"/>
    <lineage>
        <taxon>Eukaryota</taxon>
        <taxon>Sar</taxon>
        <taxon>Stramenopiles</taxon>
        <taxon>Oomycota</taxon>
        <taxon>Peronosporomycetes</taxon>
        <taxon>Peronosporales</taxon>
        <taxon>Peronosporaceae</taxon>
        <taxon>Phytophthora</taxon>
    </lineage>
</organism>
<feature type="domain" description="HotDog ACOT-type" evidence="2">
    <location>
        <begin position="25"/>
        <end position="164"/>
    </location>
</feature>
<dbReference type="SMR" id="G4ZVJ4"/>
<dbReference type="GO" id="GO:0052816">
    <property type="term" value="F:long-chain fatty acyl-CoA hydrolase activity"/>
    <property type="evidence" value="ECO:0007669"/>
    <property type="project" value="TreeGrafter"/>
</dbReference>
<keyword evidence="4" id="KW-1185">Reference proteome</keyword>